<evidence type="ECO:0000256" key="1">
    <source>
        <dbReference type="ARBA" id="ARBA00009437"/>
    </source>
</evidence>
<dbReference type="Pfam" id="PF00126">
    <property type="entry name" value="HTH_1"/>
    <property type="match status" value="1"/>
</dbReference>
<reference evidence="6" key="2">
    <citation type="journal article" date="2021" name="PeerJ">
        <title>Extensive microbial diversity within the chicken gut microbiome revealed by metagenomics and culture.</title>
        <authorList>
            <person name="Gilroy R."/>
            <person name="Ravi A."/>
            <person name="Getino M."/>
            <person name="Pursley I."/>
            <person name="Horton D.L."/>
            <person name="Alikhan N.F."/>
            <person name="Baker D."/>
            <person name="Gharbi K."/>
            <person name="Hall N."/>
            <person name="Watson M."/>
            <person name="Adriaenssens E.M."/>
            <person name="Foster-Nyarko E."/>
            <person name="Jarju S."/>
            <person name="Secka A."/>
            <person name="Antonio M."/>
            <person name="Oren A."/>
            <person name="Chaudhuri R.R."/>
            <person name="La Ragione R."/>
            <person name="Hildebrand F."/>
            <person name="Pallen M.J."/>
        </authorList>
    </citation>
    <scope>NUCLEOTIDE SEQUENCE</scope>
    <source>
        <strain evidence="6">CHK178-757</strain>
    </source>
</reference>
<protein>
    <submittedName>
        <fullName evidence="6">LysR family transcriptional regulator</fullName>
    </submittedName>
</protein>
<dbReference type="Gene3D" id="1.10.10.10">
    <property type="entry name" value="Winged helix-like DNA-binding domain superfamily/Winged helix DNA-binding domain"/>
    <property type="match status" value="1"/>
</dbReference>
<evidence type="ECO:0000256" key="2">
    <source>
        <dbReference type="ARBA" id="ARBA00023015"/>
    </source>
</evidence>
<evidence type="ECO:0000256" key="4">
    <source>
        <dbReference type="ARBA" id="ARBA00023163"/>
    </source>
</evidence>
<dbReference type="InterPro" id="IPR005119">
    <property type="entry name" value="LysR_subst-bd"/>
</dbReference>
<dbReference type="SUPFAM" id="SSF53850">
    <property type="entry name" value="Periplasmic binding protein-like II"/>
    <property type="match status" value="1"/>
</dbReference>
<dbReference type="Gene3D" id="3.40.190.10">
    <property type="entry name" value="Periplasmic binding protein-like II"/>
    <property type="match status" value="2"/>
</dbReference>
<dbReference type="EMBL" id="DVIT01000025">
    <property type="protein sequence ID" value="HIS47227.1"/>
    <property type="molecule type" value="Genomic_DNA"/>
</dbReference>
<comment type="caution">
    <text evidence="6">The sequence shown here is derived from an EMBL/GenBank/DDBJ whole genome shotgun (WGS) entry which is preliminary data.</text>
</comment>
<evidence type="ECO:0000313" key="7">
    <source>
        <dbReference type="Proteomes" id="UP000823927"/>
    </source>
</evidence>
<gene>
    <name evidence="6" type="ORF">IAB46_06655</name>
</gene>
<evidence type="ECO:0000259" key="5">
    <source>
        <dbReference type="PROSITE" id="PS50931"/>
    </source>
</evidence>
<dbReference type="SUPFAM" id="SSF46785">
    <property type="entry name" value="Winged helix' DNA-binding domain"/>
    <property type="match status" value="1"/>
</dbReference>
<dbReference type="Pfam" id="PF03466">
    <property type="entry name" value="LysR_substrate"/>
    <property type="match status" value="1"/>
</dbReference>
<evidence type="ECO:0000256" key="3">
    <source>
        <dbReference type="ARBA" id="ARBA00023125"/>
    </source>
</evidence>
<feature type="domain" description="HTH lysR-type" evidence="5">
    <location>
        <begin position="1"/>
        <end position="58"/>
    </location>
</feature>
<keyword evidence="3" id="KW-0238">DNA-binding</keyword>
<dbReference type="FunFam" id="1.10.10.10:FF:000001">
    <property type="entry name" value="LysR family transcriptional regulator"/>
    <property type="match status" value="1"/>
</dbReference>
<keyword evidence="4" id="KW-0804">Transcription</keyword>
<organism evidence="6 7">
    <name type="scientific">Candidatus Scybalocola faecigallinarum</name>
    <dbReference type="NCBI Taxonomy" id="2840941"/>
    <lineage>
        <taxon>Bacteria</taxon>
        <taxon>Bacillati</taxon>
        <taxon>Bacillota</taxon>
        <taxon>Clostridia</taxon>
        <taxon>Lachnospirales</taxon>
        <taxon>Lachnospiraceae</taxon>
        <taxon>Lachnospiraceae incertae sedis</taxon>
        <taxon>Candidatus Scybalocola (ex Gilroy et al. 2021)</taxon>
    </lineage>
</organism>
<dbReference type="GO" id="GO:0003677">
    <property type="term" value="F:DNA binding"/>
    <property type="evidence" value="ECO:0007669"/>
    <property type="project" value="UniProtKB-KW"/>
</dbReference>
<reference evidence="6" key="1">
    <citation type="submission" date="2020-10" db="EMBL/GenBank/DDBJ databases">
        <authorList>
            <person name="Gilroy R."/>
        </authorList>
    </citation>
    <scope>NUCLEOTIDE SEQUENCE</scope>
    <source>
        <strain evidence="6">CHK178-757</strain>
    </source>
</reference>
<proteinExistence type="inferred from homology"/>
<keyword evidence="2" id="KW-0805">Transcription regulation</keyword>
<dbReference type="InterPro" id="IPR036390">
    <property type="entry name" value="WH_DNA-bd_sf"/>
</dbReference>
<dbReference type="GO" id="GO:0032993">
    <property type="term" value="C:protein-DNA complex"/>
    <property type="evidence" value="ECO:0007669"/>
    <property type="project" value="TreeGrafter"/>
</dbReference>
<accession>A0A9D1F582</accession>
<comment type="similarity">
    <text evidence="1">Belongs to the LysR transcriptional regulatory family.</text>
</comment>
<sequence>MELTQLKQFKAVARKNSISLAAKELHISQPALSTAIKKLEQEFDLPLFDHAGNKIQLNEAGKIALKYVNTILEQSDEMKNELDRYARRNGKIRLGFCDQGPMWYCVPKLFMVSDRLDYEYYTMPVDECGFLRSGRYHILVSSRHLDGADIISQPLILERKYLSVAPGHPLSKEKSLSAKDPKIHAILLFVLHGTFDRQQAPFWDALKDQITITETTDYFLFSQMLKNPEIVTTTTEIVRHYRNDGADRVLIPLTDPELTIHYHISYLKSEKKRLKEMITLIQHSAVL</sequence>
<dbReference type="PANTHER" id="PTHR30346">
    <property type="entry name" value="TRANSCRIPTIONAL DUAL REGULATOR HCAR-RELATED"/>
    <property type="match status" value="1"/>
</dbReference>
<name>A0A9D1F582_9FIRM</name>
<evidence type="ECO:0000313" key="6">
    <source>
        <dbReference type="EMBL" id="HIS47227.1"/>
    </source>
</evidence>
<dbReference type="InterPro" id="IPR036388">
    <property type="entry name" value="WH-like_DNA-bd_sf"/>
</dbReference>
<dbReference type="Proteomes" id="UP000823927">
    <property type="component" value="Unassembled WGS sequence"/>
</dbReference>
<dbReference type="AlphaFoldDB" id="A0A9D1F582"/>
<dbReference type="GO" id="GO:0003700">
    <property type="term" value="F:DNA-binding transcription factor activity"/>
    <property type="evidence" value="ECO:0007669"/>
    <property type="project" value="InterPro"/>
</dbReference>
<dbReference type="PRINTS" id="PR00039">
    <property type="entry name" value="HTHLYSR"/>
</dbReference>
<dbReference type="InterPro" id="IPR000847">
    <property type="entry name" value="LysR_HTH_N"/>
</dbReference>
<dbReference type="PANTHER" id="PTHR30346:SF28">
    <property type="entry name" value="HTH-TYPE TRANSCRIPTIONAL REGULATOR CYNR"/>
    <property type="match status" value="1"/>
</dbReference>
<dbReference type="PROSITE" id="PS50931">
    <property type="entry name" value="HTH_LYSR"/>
    <property type="match status" value="1"/>
</dbReference>